<organism evidence="5 6">
    <name type="scientific">Aspergillus avenaceus</name>
    <dbReference type="NCBI Taxonomy" id="36643"/>
    <lineage>
        <taxon>Eukaryota</taxon>
        <taxon>Fungi</taxon>
        <taxon>Dikarya</taxon>
        <taxon>Ascomycota</taxon>
        <taxon>Pezizomycotina</taxon>
        <taxon>Eurotiomycetes</taxon>
        <taxon>Eurotiomycetidae</taxon>
        <taxon>Eurotiales</taxon>
        <taxon>Aspergillaceae</taxon>
        <taxon>Aspergillus</taxon>
        <taxon>Aspergillus subgen. Circumdati</taxon>
    </lineage>
</organism>
<evidence type="ECO:0000256" key="3">
    <source>
        <dbReference type="RuleBase" id="RU361235"/>
    </source>
</evidence>
<dbReference type="Proteomes" id="UP000325780">
    <property type="component" value="Unassembled WGS sequence"/>
</dbReference>
<dbReference type="Gene3D" id="3.40.50.1820">
    <property type="entry name" value="alpha/beta hydrolase"/>
    <property type="match status" value="1"/>
</dbReference>
<name>A0A5N6TYV8_ASPAV</name>
<evidence type="ECO:0000313" key="6">
    <source>
        <dbReference type="Proteomes" id="UP000325780"/>
    </source>
</evidence>
<dbReference type="Pfam" id="PF00135">
    <property type="entry name" value="COesterase"/>
    <property type="match status" value="1"/>
</dbReference>
<dbReference type="EC" id="3.1.1.-" evidence="3"/>
<feature type="chain" id="PRO_5031596503" description="Carboxylic ester hydrolase" evidence="3">
    <location>
        <begin position="21"/>
        <end position="278"/>
    </location>
</feature>
<dbReference type="InterPro" id="IPR029058">
    <property type="entry name" value="AB_hydrolase_fold"/>
</dbReference>
<keyword evidence="3" id="KW-0732">Signal</keyword>
<dbReference type="PANTHER" id="PTHR43918:SF4">
    <property type="entry name" value="CARBOXYLIC ESTER HYDROLASE"/>
    <property type="match status" value="1"/>
</dbReference>
<dbReference type="AlphaFoldDB" id="A0A5N6TYV8"/>
<dbReference type="InterPro" id="IPR019826">
    <property type="entry name" value="Carboxylesterase_B_AS"/>
</dbReference>
<dbReference type="PROSITE" id="PS00122">
    <property type="entry name" value="CARBOXYLESTERASE_B_1"/>
    <property type="match status" value="1"/>
</dbReference>
<dbReference type="EMBL" id="ML742068">
    <property type="protein sequence ID" value="KAE8151566.1"/>
    <property type="molecule type" value="Genomic_DNA"/>
</dbReference>
<proteinExistence type="inferred from homology"/>
<feature type="domain" description="Carboxylesterase type B" evidence="4">
    <location>
        <begin position="23"/>
        <end position="253"/>
    </location>
</feature>
<keyword evidence="2 3" id="KW-0378">Hydrolase</keyword>
<accession>A0A5N6TYV8</accession>
<dbReference type="InterPro" id="IPR050654">
    <property type="entry name" value="AChE-related_enzymes"/>
</dbReference>
<gene>
    <name evidence="5" type="ORF">BDV25DRAFT_90506</name>
</gene>
<dbReference type="InterPro" id="IPR002018">
    <property type="entry name" value="CarbesteraseB"/>
</dbReference>
<dbReference type="PANTHER" id="PTHR43918">
    <property type="entry name" value="ACETYLCHOLINESTERASE"/>
    <property type="match status" value="1"/>
</dbReference>
<reference evidence="5 6" key="1">
    <citation type="submission" date="2019-04" db="EMBL/GenBank/DDBJ databases">
        <title>Friends and foes A comparative genomics study of 23 Aspergillus species from section Flavi.</title>
        <authorList>
            <consortium name="DOE Joint Genome Institute"/>
            <person name="Kjaerbolling I."/>
            <person name="Vesth T."/>
            <person name="Frisvad J.C."/>
            <person name="Nybo J.L."/>
            <person name="Theobald S."/>
            <person name="Kildgaard S."/>
            <person name="Isbrandt T."/>
            <person name="Kuo A."/>
            <person name="Sato A."/>
            <person name="Lyhne E.K."/>
            <person name="Kogle M.E."/>
            <person name="Wiebenga A."/>
            <person name="Kun R.S."/>
            <person name="Lubbers R.J."/>
            <person name="Makela M.R."/>
            <person name="Barry K."/>
            <person name="Chovatia M."/>
            <person name="Clum A."/>
            <person name="Daum C."/>
            <person name="Haridas S."/>
            <person name="He G."/>
            <person name="LaButti K."/>
            <person name="Lipzen A."/>
            <person name="Mondo S."/>
            <person name="Riley R."/>
            <person name="Salamov A."/>
            <person name="Simmons B.A."/>
            <person name="Magnuson J.K."/>
            <person name="Henrissat B."/>
            <person name="Mortensen U.H."/>
            <person name="Larsen T.O."/>
            <person name="Devries R.P."/>
            <person name="Grigoriev I.V."/>
            <person name="Machida M."/>
            <person name="Baker S.E."/>
            <person name="Andersen M.R."/>
        </authorList>
    </citation>
    <scope>NUCLEOTIDE SEQUENCE [LARGE SCALE GENOMIC DNA]</scope>
    <source>
        <strain evidence="5 6">IBT 18842</strain>
    </source>
</reference>
<evidence type="ECO:0000259" key="4">
    <source>
        <dbReference type="Pfam" id="PF00135"/>
    </source>
</evidence>
<keyword evidence="6" id="KW-1185">Reference proteome</keyword>
<evidence type="ECO:0000313" key="5">
    <source>
        <dbReference type="EMBL" id="KAE8151566.1"/>
    </source>
</evidence>
<evidence type="ECO:0000256" key="1">
    <source>
        <dbReference type="ARBA" id="ARBA00005964"/>
    </source>
</evidence>
<dbReference type="SUPFAM" id="SSF53474">
    <property type="entry name" value="alpha/beta-Hydrolases"/>
    <property type="match status" value="1"/>
</dbReference>
<evidence type="ECO:0000256" key="2">
    <source>
        <dbReference type="ARBA" id="ARBA00022801"/>
    </source>
</evidence>
<protein>
    <recommendedName>
        <fullName evidence="3">Carboxylic ester hydrolase</fullName>
        <ecNumber evidence="3">3.1.1.-</ecNumber>
    </recommendedName>
</protein>
<sequence>MGVWKRIALFAVALVPFTGASELLVDTTSGPVKGFYNTSSETVRAFLNIPYAEPPTGSLRFKPPVPKSRTNQSIDATSFPSTCPGLYAYSNESIWSVLPYSPWNTDSMSEDCLSINVWAPAAKHTKSQPGKTAVMMFVHGGAFTQGGSAIAYYDGNNIVEDKDGVIVVTFNYRLSVFGFPNAPGLKDGQQNVVLLDQRLAVEWVHRNIAQFGGDPSRIMLFGQSAGAASTDMYSYAYPNDPIVHAIGILSGAAPLITNNDQMHQNWQNLSVKHSETAI</sequence>
<feature type="signal peptide" evidence="3">
    <location>
        <begin position="1"/>
        <end position="20"/>
    </location>
</feature>
<dbReference type="OrthoDB" id="408631at2759"/>
<dbReference type="GO" id="GO:0052689">
    <property type="term" value="F:carboxylic ester hydrolase activity"/>
    <property type="evidence" value="ECO:0007669"/>
    <property type="project" value="TreeGrafter"/>
</dbReference>
<comment type="similarity">
    <text evidence="1 3">Belongs to the type-B carboxylesterase/lipase family.</text>
</comment>